<comment type="pathway">
    <text evidence="1">Cofactor biosynthesis; molybdopterin biosynthesis.</text>
</comment>
<dbReference type="InterPro" id="IPR050105">
    <property type="entry name" value="MoCo_biosynth_MoaA/MoaC"/>
</dbReference>
<dbReference type="Pfam" id="PF06463">
    <property type="entry name" value="Mob_synth_C"/>
    <property type="match status" value="1"/>
</dbReference>
<protein>
    <recommendedName>
        <fullName evidence="3">Molybdenum cofactor biosynthesis protein A-like twitch domain-containing protein</fullName>
    </recommendedName>
</protein>
<evidence type="ECO:0000256" key="1">
    <source>
        <dbReference type="ARBA" id="ARBA00005046"/>
    </source>
</evidence>
<dbReference type="PANTHER" id="PTHR22960:SF0">
    <property type="entry name" value="MOLYBDENUM COFACTOR BIOSYNTHESIS PROTEIN 1"/>
    <property type="match status" value="1"/>
</dbReference>
<organism evidence="4 5">
    <name type="scientific">Engystomops pustulosus</name>
    <name type="common">Tungara frog</name>
    <name type="synonym">Physalaemus pustulosus</name>
    <dbReference type="NCBI Taxonomy" id="76066"/>
    <lineage>
        <taxon>Eukaryota</taxon>
        <taxon>Metazoa</taxon>
        <taxon>Chordata</taxon>
        <taxon>Craniata</taxon>
        <taxon>Vertebrata</taxon>
        <taxon>Euteleostomi</taxon>
        <taxon>Amphibia</taxon>
        <taxon>Batrachia</taxon>
        <taxon>Anura</taxon>
        <taxon>Neobatrachia</taxon>
        <taxon>Hyloidea</taxon>
        <taxon>Leptodactylidae</taxon>
        <taxon>Leiuperinae</taxon>
        <taxon>Engystomops</taxon>
    </lineage>
</organism>
<feature type="domain" description="Molybdenum cofactor biosynthesis protein A-like twitch" evidence="3">
    <location>
        <begin position="17"/>
        <end position="97"/>
    </location>
</feature>
<dbReference type="AlphaFoldDB" id="A0AAV7DQP8"/>
<dbReference type="GO" id="GO:0006777">
    <property type="term" value="P:Mo-molybdopterin cofactor biosynthetic process"/>
    <property type="evidence" value="ECO:0007669"/>
    <property type="project" value="UniProtKB-KW"/>
</dbReference>
<evidence type="ECO:0000256" key="2">
    <source>
        <dbReference type="ARBA" id="ARBA00023150"/>
    </source>
</evidence>
<evidence type="ECO:0000259" key="3">
    <source>
        <dbReference type="Pfam" id="PF06463"/>
    </source>
</evidence>
<reference evidence="4" key="1">
    <citation type="thesis" date="2020" institute="ProQuest LLC" country="789 East Eisenhower Parkway, Ann Arbor, MI, USA">
        <title>Comparative Genomics and Chromosome Evolution.</title>
        <authorList>
            <person name="Mudd A.B."/>
        </authorList>
    </citation>
    <scope>NUCLEOTIDE SEQUENCE</scope>
    <source>
        <strain evidence="4">237g6f4</strain>
        <tissue evidence="4">Blood</tissue>
    </source>
</reference>
<sequence>MHPNQSPAPVTTPEFCQDARAFKVPGFRGHIGFITSMSDHFCGSCNRLRITADGNLKVCLFGNAEVSLRDCLRSGASEEELVHIIGAAVGRKKRQHAGMFSISQMKNRPMILIGPPWCRGSSHPLDQAGGAAGVFLGVCGSPPLY</sequence>
<dbReference type="GO" id="GO:0051539">
    <property type="term" value="F:4 iron, 4 sulfur cluster binding"/>
    <property type="evidence" value="ECO:0007669"/>
    <property type="project" value="UniProtKB-KW"/>
</dbReference>
<accession>A0AAV7DQP8</accession>
<dbReference type="SUPFAM" id="SSF102114">
    <property type="entry name" value="Radical SAM enzymes"/>
    <property type="match status" value="1"/>
</dbReference>
<name>A0AAV7DQP8_ENGPU</name>
<keyword evidence="2" id="KW-0501">Molybdenum cofactor biosynthesis</keyword>
<dbReference type="PANTHER" id="PTHR22960">
    <property type="entry name" value="MOLYBDOPTERIN COFACTOR SYNTHESIS PROTEIN A"/>
    <property type="match status" value="1"/>
</dbReference>
<dbReference type="GO" id="GO:0061799">
    <property type="term" value="F:cyclic pyranopterin monophosphate synthase activity"/>
    <property type="evidence" value="ECO:0007669"/>
    <property type="project" value="TreeGrafter"/>
</dbReference>
<proteinExistence type="predicted"/>
<dbReference type="CDD" id="cd21117">
    <property type="entry name" value="Twitch_MoaA"/>
    <property type="match status" value="1"/>
</dbReference>
<keyword evidence="5" id="KW-1185">Reference proteome</keyword>
<evidence type="ECO:0000313" key="4">
    <source>
        <dbReference type="EMBL" id="KAG8599264.1"/>
    </source>
</evidence>
<dbReference type="Gene3D" id="3.20.20.70">
    <property type="entry name" value="Aldolase class I"/>
    <property type="match status" value="1"/>
</dbReference>
<dbReference type="GO" id="GO:0061798">
    <property type="term" value="F:GTP 3',8'-cyclase activity"/>
    <property type="evidence" value="ECO:0007669"/>
    <property type="project" value="TreeGrafter"/>
</dbReference>
<comment type="caution">
    <text evidence="4">The sequence shown here is derived from an EMBL/GenBank/DDBJ whole genome shotgun (WGS) entry which is preliminary data.</text>
</comment>
<dbReference type="EMBL" id="WNYA01000001">
    <property type="protein sequence ID" value="KAG8599264.1"/>
    <property type="molecule type" value="Genomic_DNA"/>
</dbReference>
<dbReference type="Proteomes" id="UP000824782">
    <property type="component" value="Unassembled WGS sequence"/>
</dbReference>
<dbReference type="InterPro" id="IPR058240">
    <property type="entry name" value="rSAM_sf"/>
</dbReference>
<evidence type="ECO:0000313" key="5">
    <source>
        <dbReference type="Proteomes" id="UP000824782"/>
    </source>
</evidence>
<dbReference type="InterPro" id="IPR010505">
    <property type="entry name" value="MoaA_twitch"/>
</dbReference>
<dbReference type="InterPro" id="IPR013785">
    <property type="entry name" value="Aldolase_TIM"/>
</dbReference>
<gene>
    <name evidence="4" type="ORF">GDO81_002973</name>
</gene>